<name>A0A0E9UWZ8_ANGAN</name>
<organism evidence="2">
    <name type="scientific">Anguilla anguilla</name>
    <name type="common">European freshwater eel</name>
    <name type="synonym">Muraena anguilla</name>
    <dbReference type="NCBI Taxonomy" id="7936"/>
    <lineage>
        <taxon>Eukaryota</taxon>
        <taxon>Metazoa</taxon>
        <taxon>Chordata</taxon>
        <taxon>Craniata</taxon>
        <taxon>Vertebrata</taxon>
        <taxon>Euteleostomi</taxon>
        <taxon>Actinopterygii</taxon>
        <taxon>Neopterygii</taxon>
        <taxon>Teleostei</taxon>
        <taxon>Anguilliformes</taxon>
        <taxon>Anguillidae</taxon>
        <taxon>Anguilla</taxon>
    </lineage>
</organism>
<reference evidence="2" key="2">
    <citation type="journal article" date="2015" name="Fish Shellfish Immunol.">
        <title>Early steps in the European eel (Anguilla anguilla)-Vibrio vulnificus interaction in the gills: Role of the RtxA13 toxin.</title>
        <authorList>
            <person name="Callol A."/>
            <person name="Pajuelo D."/>
            <person name="Ebbesson L."/>
            <person name="Teles M."/>
            <person name="MacKenzie S."/>
            <person name="Amaro C."/>
        </authorList>
    </citation>
    <scope>NUCLEOTIDE SEQUENCE</scope>
</reference>
<protein>
    <submittedName>
        <fullName evidence="2">Uncharacterized protein</fullName>
    </submittedName>
</protein>
<feature type="region of interest" description="Disordered" evidence="1">
    <location>
        <begin position="1"/>
        <end position="32"/>
    </location>
</feature>
<evidence type="ECO:0000313" key="2">
    <source>
        <dbReference type="EMBL" id="JAH70256.1"/>
    </source>
</evidence>
<feature type="compositionally biased region" description="Low complexity" evidence="1">
    <location>
        <begin position="1"/>
        <end position="16"/>
    </location>
</feature>
<evidence type="ECO:0000256" key="1">
    <source>
        <dbReference type="SAM" id="MobiDB-lite"/>
    </source>
</evidence>
<dbReference type="AlphaFoldDB" id="A0A0E9UWZ8"/>
<feature type="compositionally biased region" description="Basic and acidic residues" evidence="1">
    <location>
        <begin position="21"/>
        <end position="32"/>
    </location>
</feature>
<accession>A0A0E9UWZ8</accession>
<sequence>MRSQHSSASSVPSTLSLHCSAHSERAHEYRIN</sequence>
<reference evidence="2" key="1">
    <citation type="submission" date="2014-11" db="EMBL/GenBank/DDBJ databases">
        <authorList>
            <person name="Amaro Gonzalez C."/>
        </authorList>
    </citation>
    <scope>NUCLEOTIDE SEQUENCE</scope>
</reference>
<dbReference type="EMBL" id="GBXM01038321">
    <property type="protein sequence ID" value="JAH70256.1"/>
    <property type="molecule type" value="Transcribed_RNA"/>
</dbReference>
<proteinExistence type="predicted"/>